<organism evidence="1">
    <name type="scientific">Veillonella atypica</name>
    <dbReference type="NCBI Taxonomy" id="39777"/>
    <lineage>
        <taxon>Bacteria</taxon>
        <taxon>Bacillati</taxon>
        <taxon>Bacillota</taxon>
        <taxon>Negativicutes</taxon>
        <taxon>Veillonellales</taxon>
        <taxon>Veillonellaceae</taxon>
        <taxon>Veillonella</taxon>
    </lineage>
</organism>
<proteinExistence type="predicted"/>
<dbReference type="PATRIC" id="fig|39777.7.peg.468"/>
<dbReference type="STRING" id="39777.B7L28_08185"/>
<dbReference type="Gene3D" id="2.40.128.20">
    <property type="match status" value="1"/>
</dbReference>
<reference evidence="1 2" key="1">
    <citation type="submission" date="2016-01" db="EMBL/GenBank/DDBJ databases">
        <authorList>
            <person name="Oliw E.H."/>
        </authorList>
    </citation>
    <scope>NUCLEOTIDE SEQUENCE [LARGE SCALE GENOMIC DNA]</scope>
    <source>
        <strain evidence="1 2">CMW7756B</strain>
    </source>
</reference>
<evidence type="ECO:0008006" key="3">
    <source>
        <dbReference type="Google" id="ProtNLM"/>
    </source>
</evidence>
<accession>A0A133S673</accession>
<evidence type="ECO:0000313" key="1">
    <source>
        <dbReference type="EMBL" id="KXA65185.1"/>
    </source>
</evidence>
<dbReference type="EMBL" id="LRQT01000009">
    <property type="protein sequence ID" value="KXA65185.1"/>
    <property type="molecule type" value="Genomic_DNA"/>
</dbReference>
<dbReference type="InterPro" id="IPR012674">
    <property type="entry name" value="Calycin"/>
</dbReference>
<dbReference type="InterPro" id="IPR015231">
    <property type="entry name" value="DUF1934"/>
</dbReference>
<evidence type="ECO:0000313" key="2">
    <source>
        <dbReference type="Proteomes" id="UP000070226"/>
    </source>
</evidence>
<dbReference type="SUPFAM" id="SSF50814">
    <property type="entry name" value="Lipocalins"/>
    <property type="match status" value="1"/>
</dbReference>
<sequence>MTMEEKNMKRVLVSVKSVQRDIDGQDTVVELISPGTSHEKNGVQYIRYEESSVTGLEGVKTTIKIYEDSIVLLRTGAVNMRHQYIRGEERQSTYETPLGDLHMAVKTHELTVDFHNGTGRVHLGYDISIEGEWQFYNQLDIDVREDTEHGHEGNPEIGD</sequence>
<protein>
    <recommendedName>
        <fullName evidence="3">DUF1934 domain-containing protein</fullName>
    </recommendedName>
</protein>
<gene>
    <name evidence="1" type="ORF">HMPREF3233_00479</name>
</gene>
<dbReference type="AlphaFoldDB" id="A0A133S673"/>
<dbReference type="Pfam" id="PF09148">
    <property type="entry name" value="DUF1934"/>
    <property type="match status" value="1"/>
</dbReference>
<name>A0A133S673_9FIRM</name>
<dbReference type="Proteomes" id="UP000070226">
    <property type="component" value="Unassembled WGS sequence"/>
</dbReference>
<comment type="caution">
    <text evidence="1">The sequence shown here is derived from an EMBL/GenBank/DDBJ whole genome shotgun (WGS) entry which is preliminary data.</text>
</comment>